<dbReference type="AlphaFoldDB" id="A0AAD8GY82"/>
<name>A0AAD8GY82_9APIA</name>
<gene>
    <name evidence="2" type="ORF">POM88_050084</name>
</gene>
<reference evidence="2" key="1">
    <citation type="submission" date="2023-02" db="EMBL/GenBank/DDBJ databases">
        <title>Genome of toxic invasive species Heracleum sosnowskyi carries increased number of genes despite the absence of recent whole-genome duplications.</title>
        <authorList>
            <person name="Schelkunov M."/>
            <person name="Shtratnikova V."/>
            <person name="Makarenko M."/>
            <person name="Klepikova A."/>
            <person name="Omelchenko D."/>
            <person name="Novikova G."/>
            <person name="Obukhova E."/>
            <person name="Bogdanov V."/>
            <person name="Penin A."/>
            <person name="Logacheva M."/>
        </authorList>
    </citation>
    <scope>NUCLEOTIDE SEQUENCE</scope>
    <source>
        <strain evidence="2">Hsosn_3</strain>
        <tissue evidence="2">Leaf</tissue>
    </source>
</reference>
<sequence>MIEEKFHKSAVTKDELLEEIFGFRPSGASSVLPPLQSNKKGSRKRILGPVEKSCDGRKKKLKNCKSCKALVFHDSRTCPQKGKQLQQNSLVQNVQSTLNQGMECQTVDGQNVHANGTLNSNIEIQISISSYVLLGYFPVAWCDNIVMVVILI</sequence>
<organism evidence="2 3">
    <name type="scientific">Heracleum sosnowskyi</name>
    <dbReference type="NCBI Taxonomy" id="360622"/>
    <lineage>
        <taxon>Eukaryota</taxon>
        <taxon>Viridiplantae</taxon>
        <taxon>Streptophyta</taxon>
        <taxon>Embryophyta</taxon>
        <taxon>Tracheophyta</taxon>
        <taxon>Spermatophyta</taxon>
        <taxon>Magnoliopsida</taxon>
        <taxon>eudicotyledons</taxon>
        <taxon>Gunneridae</taxon>
        <taxon>Pentapetalae</taxon>
        <taxon>asterids</taxon>
        <taxon>campanulids</taxon>
        <taxon>Apiales</taxon>
        <taxon>Apiaceae</taxon>
        <taxon>Apioideae</taxon>
        <taxon>apioid superclade</taxon>
        <taxon>Tordylieae</taxon>
        <taxon>Tordyliinae</taxon>
        <taxon>Heracleum</taxon>
    </lineage>
</organism>
<protein>
    <submittedName>
        <fullName evidence="2">Uncharacterized protein</fullName>
    </submittedName>
</protein>
<dbReference type="Proteomes" id="UP001237642">
    <property type="component" value="Unassembled WGS sequence"/>
</dbReference>
<evidence type="ECO:0000256" key="1">
    <source>
        <dbReference type="SAM" id="MobiDB-lite"/>
    </source>
</evidence>
<proteinExistence type="predicted"/>
<evidence type="ECO:0000313" key="3">
    <source>
        <dbReference type="Proteomes" id="UP001237642"/>
    </source>
</evidence>
<accession>A0AAD8GY82</accession>
<comment type="caution">
    <text evidence="2">The sequence shown here is derived from an EMBL/GenBank/DDBJ whole genome shotgun (WGS) entry which is preliminary data.</text>
</comment>
<dbReference type="EMBL" id="JAUIZM010000011">
    <property type="protein sequence ID" value="KAK1356828.1"/>
    <property type="molecule type" value="Genomic_DNA"/>
</dbReference>
<evidence type="ECO:0000313" key="2">
    <source>
        <dbReference type="EMBL" id="KAK1356828.1"/>
    </source>
</evidence>
<reference evidence="2" key="2">
    <citation type="submission" date="2023-05" db="EMBL/GenBank/DDBJ databases">
        <authorList>
            <person name="Schelkunov M.I."/>
        </authorList>
    </citation>
    <scope>NUCLEOTIDE SEQUENCE</scope>
    <source>
        <strain evidence="2">Hsosn_3</strain>
        <tissue evidence="2">Leaf</tissue>
    </source>
</reference>
<keyword evidence="3" id="KW-1185">Reference proteome</keyword>
<feature type="region of interest" description="Disordered" evidence="1">
    <location>
        <begin position="25"/>
        <end position="44"/>
    </location>
</feature>